<dbReference type="SUPFAM" id="SSF47113">
    <property type="entry name" value="Histone-fold"/>
    <property type="match status" value="1"/>
</dbReference>
<dbReference type="AlphaFoldDB" id="A0A830CR21"/>
<dbReference type="CDD" id="cd00074">
    <property type="entry name" value="HFD_H2A"/>
    <property type="match status" value="1"/>
</dbReference>
<sequence length="124" mass="13658">MSSTGAASSKKGRPKVTRSISRISKAGLNFPVGRVNKLLKKGKYADRVYTAASVHLTAVLEYLASEVIIYVLKLAGDELANNKKNRIQPRHILQAVRKDREWKQLLQNVTIPDAVKSPSSGETD</sequence>
<dbReference type="GO" id="GO:0005634">
    <property type="term" value="C:nucleus"/>
    <property type="evidence" value="ECO:0007669"/>
    <property type="project" value="UniProtKB-SubCell"/>
</dbReference>
<dbReference type="GO" id="GO:0030527">
    <property type="term" value="F:structural constituent of chromatin"/>
    <property type="evidence" value="ECO:0007669"/>
    <property type="project" value="InterPro"/>
</dbReference>
<comment type="subcellular location">
    <subcellularLocation>
        <location evidence="2">Chromosome</location>
    </subcellularLocation>
    <subcellularLocation>
        <location evidence="1 6">Nucleus</location>
    </subcellularLocation>
</comment>
<keyword evidence="6" id="KW-0238">DNA-binding</keyword>
<evidence type="ECO:0000256" key="1">
    <source>
        <dbReference type="ARBA" id="ARBA00004123"/>
    </source>
</evidence>
<evidence type="ECO:0000256" key="5">
    <source>
        <dbReference type="ARBA" id="ARBA00023242"/>
    </source>
</evidence>
<dbReference type="GO" id="GO:0000786">
    <property type="term" value="C:nucleosome"/>
    <property type="evidence" value="ECO:0007669"/>
    <property type="project" value="UniProtKB-KW"/>
</dbReference>
<organism evidence="8 9">
    <name type="scientific">Phtheirospermum japonicum</name>
    <dbReference type="NCBI Taxonomy" id="374723"/>
    <lineage>
        <taxon>Eukaryota</taxon>
        <taxon>Viridiplantae</taxon>
        <taxon>Streptophyta</taxon>
        <taxon>Embryophyta</taxon>
        <taxon>Tracheophyta</taxon>
        <taxon>Spermatophyta</taxon>
        <taxon>Magnoliopsida</taxon>
        <taxon>eudicotyledons</taxon>
        <taxon>Gunneridae</taxon>
        <taxon>Pentapetalae</taxon>
        <taxon>asterids</taxon>
        <taxon>lamiids</taxon>
        <taxon>Lamiales</taxon>
        <taxon>Orobanchaceae</taxon>
        <taxon>Orobanchaceae incertae sedis</taxon>
        <taxon>Phtheirospermum</taxon>
    </lineage>
</organism>
<dbReference type="GO" id="GO:0046982">
    <property type="term" value="F:protein heterodimerization activity"/>
    <property type="evidence" value="ECO:0007669"/>
    <property type="project" value="InterPro"/>
</dbReference>
<reference evidence="8" key="1">
    <citation type="submission" date="2020-07" db="EMBL/GenBank/DDBJ databases">
        <title>Ethylene signaling mediates host invasion by parasitic plants.</title>
        <authorList>
            <person name="Yoshida S."/>
        </authorList>
    </citation>
    <scope>NUCLEOTIDE SEQUENCE</scope>
    <source>
        <strain evidence="8">Okayama</strain>
    </source>
</reference>
<dbReference type="Pfam" id="PF00808">
    <property type="entry name" value="CBFD_NFYB_HMF"/>
    <property type="match status" value="1"/>
</dbReference>
<dbReference type="Proteomes" id="UP000653305">
    <property type="component" value="Unassembled WGS sequence"/>
</dbReference>
<dbReference type="Gene3D" id="1.10.20.10">
    <property type="entry name" value="Histone, subunit A"/>
    <property type="match status" value="1"/>
</dbReference>
<name>A0A830CR21_9LAMI</name>
<comment type="similarity">
    <text evidence="3 6">Belongs to the histone H2A family.</text>
</comment>
<keyword evidence="6" id="KW-0544">Nucleosome core</keyword>
<dbReference type="OrthoDB" id="10266770at2759"/>
<feature type="domain" description="Transcription factor CBF/NF-Y/archaeal histone" evidence="7">
    <location>
        <begin position="29"/>
        <end position="96"/>
    </location>
</feature>
<evidence type="ECO:0000256" key="6">
    <source>
        <dbReference type="RuleBase" id="RU003767"/>
    </source>
</evidence>
<dbReference type="PANTHER" id="PTHR23430">
    <property type="entry name" value="HISTONE H2A"/>
    <property type="match status" value="1"/>
</dbReference>
<accession>A0A830CR21</accession>
<protein>
    <recommendedName>
        <fullName evidence="6">Histone H2A</fullName>
    </recommendedName>
</protein>
<dbReference type="InterPro" id="IPR002119">
    <property type="entry name" value="Histone_H2A"/>
</dbReference>
<evidence type="ECO:0000313" key="9">
    <source>
        <dbReference type="Proteomes" id="UP000653305"/>
    </source>
</evidence>
<evidence type="ECO:0000313" key="8">
    <source>
        <dbReference type="EMBL" id="GFQ02341.1"/>
    </source>
</evidence>
<dbReference type="GO" id="GO:0003677">
    <property type="term" value="F:DNA binding"/>
    <property type="evidence" value="ECO:0007669"/>
    <property type="project" value="UniProtKB-KW"/>
</dbReference>
<dbReference type="EMBL" id="BMAC01000741">
    <property type="protein sequence ID" value="GFQ02341.1"/>
    <property type="molecule type" value="Genomic_DNA"/>
</dbReference>
<evidence type="ECO:0000256" key="2">
    <source>
        <dbReference type="ARBA" id="ARBA00004286"/>
    </source>
</evidence>
<dbReference type="InterPro" id="IPR032458">
    <property type="entry name" value="Histone_H2A_CS"/>
</dbReference>
<keyword evidence="5 6" id="KW-0539">Nucleus</keyword>
<gene>
    <name evidence="8" type="ORF">PHJA_002378100</name>
</gene>
<dbReference type="InterPro" id="IPR009072">
    <property type="entry name" value="Histone-fold"/>
</dbReference>
<dbReference type="PROSITE" id="PS00046">
    <property type="entry name" value="HISTONE_H2A"/>
    <property type="match status" value="1"/>
</dbReference>
<dbReference type="PRINTS" id="PR00620">
    <property type="entry name" value="HISTONEH2A"/>
</dbReference>
<keyword evidence="4 6" id="KW-0158">Chromosome</keyword>
<dbReference type="InterPro" id="IPR003958">
    <property type="entry name" value="CBFA_NFYB_domain"/>
</dbReference>
<evidence type="ECO:0000259" key="7">
    <source>
        <dbReference type="Pfam" id="PF00808"/>
    </source>
</evidence>
<evidence type="ECO:0000256" key="4">
    <source>
        <dbReference type="ARBA" id="ARBA00022454"/>
    </source>
</evidence>
<proteinExistence type="inferred from homology"/>
<evidence type="ECO:0000256" key="3">
    <source>
        <dbReference type="ARBA" id="ARBA00010691"/>
    </source>
</evidence>
<keyword evidence="9" id="KW-1185">Reference proteome</keyword>
<comment type="subunit">
    <text evidence="6">The nucleosome is a histone octamer containing two molecules each of H2A, H2B, H3 and H4 assembled in one H3-H4 heterotetramer and two H2A-H2B heterodimers. The octamer wraps approximately 147 bp of DNA.</text>
</comment>
<dbReference type="SMART" id="SM00414">
    <property type="entry name" value="H2A"/>
    <property type="match status" value="1"/>
</dbReference>
<comment type="caution">
    <text evidence="8">The sequence shown here is derived from an EMBL/GenBank/DDBJ whole genome shotgun (WGS) entry which is preliminary data.</text>
</comment>